<name>A0A319D5I4_9EURO</name>
<evidence type="ECO:0000256" key="1">
    <source>
        <dbReference type="SAM" id="Phobius"/>
    </source>
</evidence>
<dbReference type="VEuPathDB" id="FungiDB:BO71DRAFT_20739"/>
<keyword evidence="3" id="KW-1185">Reference proteome</keyword>
<gene>
    <name evidence="2" type="ORF">BO71DRAFT_20739</name>
</gene>
<proteinExistence type="predicted"/>
<dbReference type="Proteomes" id="UP000247810">
    <property type="component" value="Unassembled WGS sequence"/>
</dbReference>
<keyword evidence="1" id="KW-0472">Membrane</keyword>
<accession>A0A319D5I4</accession>
<reference evidence="2 3" key="1">
    <citation type="submission" date="2018-02" db="EMBL/GenBank/DDBJ databases">
        <title>The genomes of Aspergillus section Nigri reveals drivers in fungal speciation.</title>
        <authorList>
            <consortium name="DOE Joint Genome Institute"/>
            <person name="Vesth T.C."/>
            <person name="Nybo J."/>
            <person name="Theobald S."/>
            <person name="Brandl J."/>
            <person name="Frisvad J.C."/>
            <person name="Nielsen K.F."/>
            <person name="Lyhne E.K."/>
            <person name="Kogle M.E."/>
            <person name="Kuo A."/>
            <person name="Riley R."/>
            <person name="Clum A."/>
            <person name="Nolan M."/>
            <person name="Lipzen A."/>
            <person name="Salamov A."/>
            <person name="Henrissat B."/>
            <person name="Wiebenga A."/>
            <person name="De vries R.P."/>
            <person name="Grigoriev I.V."/>
            <person name="Mortensen U.H."/>
            <person name="Andersen M.R."/>
            <person name="Baker S.E."/>
        </authorList>
    </citation>
    <scope>NUCLEOTIDE SEQUENCE [LARGE SCALE GENOMIC DNA]</scope>
    <source>
        <strain evidence="2 3">CBS 707.79</strain>
    </source>
</reference>
<evidence type="ECO:0000313" key="2">
    <source>
        <dbReference type="EMBL" id="PYH92554.1"/>
    </source>
</evidence>
<protein>
    <submittedName>
        <fullName evidence="2">Uncharacterized protein</fullName>
    </submittedName>
</protein>
<keyword evidence="1" id="KW-1133">Transmembrane helix</keyword>
<organism evidence="2 3">
    <name type="scientific">Aspergillus ellipticus CBS 707.79</name>
    <dbReference type="NCBI Taxonomy" id="1448320"/>
    <lineage>
        <taxon>Eukaryota</taxon>
        <taxon>Fungi</taxon>
        <taxon>Dikarya</taxon>
        <taxon>Ascomycota</taxon>
        <taxon>Pezizomycotina</taxon>
        <taxon>Eurotiomycetes</taxon>
        <taxon>Eurotiomycetidae</taxon>
        <taxon>Eurotiales</taxon>
        <taxon>Aspergillaceae</taxon>
        <taxon>Aspergillus</taxon>
        <taxon>Aspergillus subgen. Circumdati</taxon>
    </lineage>
</organism>
<feature type="transmembrane region" description="Helical" evidence="1">
    <location>
        <begin position="31"/>
        <end position="48"/>
    </location>
</feature>
<evidence type="ECO:0000313" key="3">
    <source>
        <dbReference type="Proteomes" id="UP000247810"/>
    </source>
</evidence>
<keyword evidence="1" id="KW-0812">Transmembrane</keyword>
<dbReference type="EMBL" id="KZ825914">
    <property type="protein sequence ID" value="PYH92554.1"/>
    <property type="molecule type" value="Genomic_DNA"/>
</dbReference>
<sequence length="69" mass="7649">MFIFGCLGGMGWLGGVNVSFGELILAFSIRVQTWGIFGMLLFLWLWGVEGLGGFVMGSWEKYVEADGFF</sequence>
<dbReference type="AlphaFoldDB" id="A0A319D5I4"/>